<dbReference type="Gene3D" id="1.10.10.10">
    <property type="entry name" value="Winged helix-like DNA-binding domain superfamily/Winged helix DNA-binding domain"/>
    <property type="match status" value="1"/>
</dbReference>
<dbReference type="PRINTS" id="PR00778">
    <property type="entry name" value="HTHARSR"/>
</dbReference>
<dbReference type="GO" id="GO:0003700">
    <property type="term" value="F:DNA-binding transcription factor activity"/>
    <property type="evidence" value="ECO:0007669"/>
    <property type="project" value="InterPro"/>
</dbReference>
<gene>
    <name evidence="5" type="ORF">HMPREF0080_01737</name>
</gene>
<reference evidence="5 6" key="1">
    <citation type="submission" date="2011-08" db="EMBL/GenBank/DDBJ databases">
        <authorList>
            <person name="Weinstock G."/>
            <person name="Sodergren E."/>
            <person name="Clifton S."/>
            <person name="Fulton L."/>
            <person name="Fulton B."/>
            <person name="Courtney L."/>
            <person name="Fronick C."/>
            <person name="Harrison M."/>
            <person name="Strong C."/>
            <person name="Farmer C."/>
            <person name="Delahaunty K."/>
            <person name="Markovic C."/>
            <person name="Hall O."/>
            <person name="Minx P."/>
            <person name="Tomlinson C."/>
            <person name="Mitreva M."/>
            <person name="Hou S."/>
            <person name="Chen J."/>
            <person name="Wollam A."/>
            <person name="Pepin K.H."/>
            <person name="Johnson M."/>
            <person name="Bhonagiri V."/>
            <person name="Zhang X."/>
            <person name="Suruliraj S."/>
            <person name="Warren W."/>
            <person name="Chinwalla A."/>
            <person name="Mardis E.R."/>
            <person name="Wilson R.K."/>
        </authorList>
    </citation>
    <scope>NUCLEOTIDE SEQUENCE [LARGE SCALE GENOMIC DNA]</scope>
    <source>
        <strain evidence="5 6">F0357</strain>
    </source>
</reference>
<dbReference type="Pfam" id="PF01022">
    <property type="entry name" value="HTH_5"/>
    <property type="match status" value="1"/>
</dbReference>
<keyword evidence="1" id="KW-0805">Transcription regulation</keyword>
<dbReference type="HOGENOM" id="CLU_097806_7_4_9"/>
<dbReference type="EMBL" id="AGCJ01000075">
    <property type="protein sequence ID" value="EHM38800.1"/>
    <property type="molecule type" value="Genomic_DNA"/>
</dbReference>
<evidence type="ECO:0000256" key="2">
    <source>
        <dbReference type="ARBA" id="ARBA00023125"/>
    </source>
</evidence>
<keyword evidence="3" id="KW-0804">Transcription</keyword>
<dbReference type="NCBIfam" id="NF033788">
    <property type="entry name" value="HTH_metalloreg"/>
    <property type="match status" value="1"/>
</dbReference>
<evidence type="ECO:0000259" key="4">
    <source>
        <dbReference type="PROSITE" id="PS50987"/>
    </source>
</evidence>
<dbReference type="InterPro" id="IPR001845">
    <property type="entry name" value="HTH_ArsR_DNA-bd_dom"/>
</dbReference>
<dbReference type="CDD" id="cd00090">
    <property type="entry name" value="HTH_ARSR"/>
    <property type="match status" value="1"/>
</dbReference>
<protein>
    <submittedName>
        <fullName evidence="5">Putative HTH-type transcriptional repressor CzrA</fullName>
    </submittedName>
</protein>
<dbReference type="eggNOG" id="COG0640">
    <property type="taxonomic scope" value="Bacteria"/>
</dbReference>
<dbReference type="InterPro" id="IPR011991">
    <property type="entry name" value="ArsR-like_HTH"/>
</dbReference>
<dbReference type="SUPFAM" id="SSF46785">
    <property type="entry name" value="Winged helix' DNA-binding domain"/>
    <property type="match status" value="1"/>
</dbReference>
<dbReference type="SMART" id="SM00418">
    <property type="entry name" value="HTH_ARSR"/>
    <property type="match status" value="1"/>
</dbReference>
<organism evidence="5 6">
    <name type="scientific">Anaeroglobus geminatus F0357</name>
    <dbReference type="NCBI Taxonomy" id="861450"/>
    <lineage>
        <taxon>Bacteria</taxon>
        <taxon>Bacillati</taxon>
        <taxon>Bacillota</taxon>
        <taxon>Negativicutes</taxon>
        <taxon>Veillonellales</taxon>
        <taxon>Veillonellaceae</taxon>
        <taxon>Anaeroglobus</taxon>
    </lineage>
</organism>
<dbReference type="STRING" id="861450.HMPREF0080_01737"/>
<evidence type="ECO:0000256" key="1">
    <source>
        <dbReference type="ARBA" id="ARBA00023015"/>
    </source>
</evidence>
<evidence type="ECO:0000256" key="3">
    <source>
        <dbReference type="ARBA" id="ARBA00023163"/>
    </source>
</evidence>
<name>G9YJ92_9FIRM</name>
<dbReference type="PATRIC" id="fig|861450.3.peg.1607"/>
<dbReference type="PROSITE" id="PS50987">
    <property type="entry name" value="HTH_ARSR_2"/>
    <property type="match status" value="1"/>
</dbReference>
<dbReference type="GO" id="GO:0003677">
    <property type="term" value="F:DNA binding"/>
    <property type="evidence" value="ECO:0007669"/>
    <property type="project" value="UniProtKB-KW"/>
</dbReference>
<dbReference type="Proteomes" id="UP000005481">
    <property type="component" value="Unassembled WGS sequence"/>
</dbReference>
<dbReference type="PANTHER" id="PTHR43132">
    <property type="entry name" value="ARSENICAL RESISTANCE OPERON REPRESSOR ARSR-RELATED"/>
    <property type="match status" value="1"/>
</dbReference>
<evidence type="ECO:0000313" key="6">
    <source>
        <dbReference type="Proteomes" id="UP000005481"/>
    </source>
</evidence>
<comment type="caution">
    <text evidence="5">The sequence shown here is derived from an EMBL/GenBank/DDBJ whole genome shotgun (WGS) entry which is preliminary data.</text>
</comment>
<dbReference type="InterPro" id="IPR036390">
    <property type="entry name" value="WH_DNA-bd_sf"/>
</dbReference>
<keyword evidence="2" id="KW-0238">DNA-binding</keyword>
<dbReference type="InterPro" id="IPR036388">
    <property type="entry name" value="WH-like_DNA-bd_sf"/>
</dbReference>
<evidence type="ECO:0000313" key="5">
    <source>
        <dbReference type="EMBL" id="EHM38800.1"/>
    </source>
</evidence>
<feature type="domain" description="HTH arsR-type" evidence="4">
    <location>
        <begin position="24"/>
        <end position="116"/>
    </location>
</feature>
<sequence>MTEKEGRATGHMSCLPAGEGGPVMKDKYIQPLADIYKVLGDPTRLRILHVLLHNEVAVSDISRQINMGQSAVSHQLRILRNARLVQFRRAGKEVYYSLSDNHVYTLLEVGLEHVSE</sequence>
<dbReference type="PANTHER" id="PTHR43132:SF6">
    <property type="entry name" value="HTH-TYPE TRANSCRIPTIONAL REPRESSOR CZRA"/>
    <property type="match status" value="1"/>
</dbReference>
<keyword evidence="6" id="KW-1185">Reference proteome</keyword>
<dbReference type="InterPro" id="IPR051011">
    <property type="entry name" value="Metal_resp_trans_reg"/>
</dbReference>
<dbReference type="AlphaFoldDB" id="G9YJ92"/>
<proteinExistence type="predicted"/>
<accession>G9YJ92</accession>